<evidence type="ECO:0000313" key="2">
    <source>
        <dbReference type="Proteomes" id="UP000187203"/>
    </source>
</evidence>
<dbReference type="Proteomes" id="UP000187203">
    <property type="component" value="Unassembled WGS sequence"/>
</dbReference>
<keyword evidence="2" id="KW-1185">Reference proteome</keyword>
<name>A0A1R3G0G5_9ROSI</name>
<proteinExistence type="predicted"/>
<gene>
    <name evidence="1" type="ORF">COLO4_37625</name>
</gene>
<evidence type="ECO:0000313" key="1">
    <source>
        <dbReference type="EMBL" id="OMO51557.1"/>
    </source>
</evidence>
<protein>
    <submittedName>
        <fullName evidence="1">Uncharacterized protein</fullName>
    </submittedName>
</protein>
<organism evidence="1 2">
    <name type="scientific">Corchorus olitorius</name>
    <dbReference type="NCBI Taxonomy" id="93759"/>
    <lineage>
        <taxon>Eukaryota</taxon>
        <taxon>Viridiplantae</taxon>
        <taxon>Streptophyta</taxon>
        <taxon>Embryophyta</taxon>
        <taxon>Tracheophyta</taxon>
        <taxon>Spermatophyta</taxon>
        <taxon>Magnoliopsida</taxon>
        <taxon>eudicotyledons</taxon>
        <taxon>Gunneridae</taxon>
        <taxon>Pentapetalae</taxon>
        <taxon>rosids</taxon>
        <taxon>malvids</taxon>
        <taxon>Malvales</taxon>
        <taxon>Malvaceae</taxon>
        <taxon>Grewioideae</taxon>
        <taxon>Apeibeae</taxon>
        <taxon>Corchorus</taxon>
    </lineage>
</organism>
<accession>A0A1R3G0G5</accession>
<reference evidence="2" key="1">
    <citation type="submission" date="2013-09" db="EMBL/GenBank/DDBJ databases">
        <title>Corchorus olitorius genome sequencing.</title>
        <authorList>
            <person name="Alam M."/>
            <person name="Haque M.S."/>
            <person name="Islam M.S."/>
            <person name="Emdad E.M."/>
            <person name="Islam M.M."/>
            <person name="Ahmed B."/>
            <person name="Halim A."/>
            <person name="Hossen Q.M.M."/>
            <person name="Hossain M.Z."/>
            <person name="Ahmed R."/>
            <person name="Khan M.M."/>
            <person name="Islam R."/>
            <person name="Rashid M.M."/>
            <person name="Khan S.A."/>
            <person name="Rahman M.S."/>
            <person name="Alam M."/>
            <person name="Yahiya A.S."/>
            <person name="Khan M.S."/>
            <person name="Azam M.S."/>
            <person name="Haque T."/>
            <person name="Lashkar M.Z.H."/>
            <person name="Akhand A.I."/>
            <person name="Morshed G."/>
            <person name="Roy S."/>
            <person name="Uddin K.S."/>
            <person name="Rabeya T."/>
            <person name="Hossain A.S."/>
            <person name="Chowdhury A."/>
            <person name="Snigdha A.R."/>
            <person name="Mortoza M.S."/>
            <person name="Matin S.A."/>
            <person name="Hoque S.M.E."/>
            <person name="Islam M.K."/>
            <person name="Roy D.K."/>
            <person name="Haider R."/>
            <person name="Moosa M.M."/>
            <person name="Elias S.M."/>
            <person name="Hasan A.M."/>
            <person name="Jahan S."/>
            <person name="Shafiuddin M."/>
            <person name="Mahmood N."/>
            <person name="Shommy N.S."/>
        </authorList>
    </citation>
    <scope>NUCLEOTIDE SEQUENCE [LARGE SCALE GENOMIC DNA]</scope>
    <source>
        <strain evidence="2">cv. O-4</strain>
    </source>
</reference>
<sequence length="71" mass="8459">MRLQQCREAEEQKARKYIAVGDDIMSSYVLHLCDIATCCICLKSDGHYLFYKFCFFLQMYWRLPVNAYVAF</sequence>
<comment type="caution">
    <text evidence="1">The sequence shown here is derived from an EMBL/GenBank/DDBJ whole genome shotgun (WGS) entry which is preliminary data.</text>
</comment>
<dbReference type="AlphaFoldDB" id="A0A1R3G0G5"/>
<dbReference type="EMBL" id="AWUE01024125">
    <property type="protein sequence ID" value="OMO51557.1"/>
    <property type="molecule type" value="Genomic_DNA"/>
</dbReference>